<comment type="caution">
    <text evidence="3">The sequence shown here is derived from an EMBL/GenBank/DDBJ whole genome shotgun (WGS) entry which is preliminary data.</text>
</comment>
<proteinExistence type="predicted"/>
<gene>
    <name evidence="3" type="ORF">PBS003_LOCUS3403</name>
</gene>
<dbReference type="Proteomes" id="UP001160483">
    <property type="component" value="Unassembled WGS sequence"/>
</dbReference>
<organism evidence="3 4">
    <name type="scientific">Peronospora belbahrii</name>
    <dbReference type="NCBI Taxonomy" id="622444"/>
    <lineage>
        <taxon>Eukaryota</taxon>
        <taxon>Sar</taxon>
        <taxon>Stramenopiles</taxon>
        <taxon>Oomycota</taxon>
        <taxon>Peronosporomycetes</taxon>
        <taxon>Peronosporales</taxon>
        <taxon>Peronosporaceae</taxon>
        <taxon>Peronospora</taxon>
    </lineage>
</organism>
<sequence>MVARQRKSRTTANSKRDKEQNVALETADVLTRKKARVALQDVEELSPEPIAQHVARLELKVQELGEENARLKEQMEKLEKKQRDDKTVEPKCKSNLKRKRTAKVKSREKVVTVRALPKRKGSKI</sequence>
<evidence type="ECO:0000313" key="3">
    <source>
        <dbReference type="EMBL" id="CAH0476630.1"/>
    </source>
</evidence>
<evidence type="ECO:0000256" key="2">
    <source>
        <dbReference type="SAM" id="MobiDB-lite"/>
    </source>
</evidence>
<dbReference type="AlphaFoldDB" id="A0AAU9KTE0"/>
<protein>
    <submittedName>
        <fullName evidence="3">Uncharacterized protein</fullName>
    </submittedName>
</protein>
<feature type="coiled-coil region" evidence="1">
    <location>
        <begin position="54"/>
        <end position="88"/>
    </location>
</feature>
<feature type="region of interest" description="Disordered" evidence="2">
    <location>
        <begin position="1"/>
        <end position="21"/>
    </location>
</feature>
<accession>A0AAU9KTE0</accession>
<dbReference type="EMBL" id="CAKKTJ010000157">
    <property type="protein sequence ID" value="CAH0476630.1"/>
    <property type="molecule type" value="Genomic_DNA"/>
</dbReference>
<evidence type="ECO:0000256" key="1">
    <source>
        <dbReference type="SAM" id="Coils"/>
    </source>
</evidence>
<name>A0AAU9KTE0_9STRA</name>
<reference evidence="3" key="1">
    <citation type="submission" date="2021-11" db="EMBL/GenBank/DDBJ databases">
        <authorList>
            <person name="Islam A."/>
            <person name="Islam S."/>
            <person name="Flora M.S."/>
            <person name="Rahman M."/>
            <person name="Ziaur R.M."/>
            <person name="Epstein J.H."/>
            <person name="Hassan M."/>
            <person name="Klassen M."/>
            <person name="Woodard K."/>
            <person name="Webb A."/>
            <person name="Webby R.J."/>
            <person name="El Zowalaty M.E."/>
        </authorList>
    </citation>
    <scope>NUCLEOTIDE SEQUENCE</scope>
    <source>
        <strain evidence="3">Pbs3</strain>
    </source>
</reference>
<evidence type="ECO:0000313" key="4">
    <source>
        <dbReference type="Proteomes" id="UP001160483"/>
    </source>
</evidence>
<keyword evidence="1" id="KW-0175">Coiled coil</keyword>